<reference evidence="3 4" key="1">
    <citation type="submission" date="2022-12" db="EMBL/GenBank/DDBJ databases">
        <title>Sphingomonas abieness sp. nov., an endophytic bacterium isolated from Abies koreana.</title>
        <authorList>
            <person name="Jiang L."/>
            <person name="Lee J."/>
        </authorList>
    </citation>
    <scope>NUCLEOTIDE SEQUENCE [LARGE SCALE GENOMIC DNA]</scope>
    <source>
        <strain evidence="4">PAMB 00755</strain>
    </source>
</reference>
<feature type="compositionally biased region" description="Polar residues" evidence="1">
    <location>
        <begin position="174"/>
        <end position="186"/>
    </location>
</feature>
<feature type="region of interest" description="Disordered" evidence="1">
    <location>
        <begin position="134"/>
        <end position="159"/>
    </location>
</feature>
<dbReference type="SUPFAM" id="SSF56281">
    <property type="entry name" value="Metallo-hydrolase/oxidoreductase"/>
    <property type="match status" value="1"/>
</dbReference>
<dbReference type="Proteomes" id="UP001210865">
    <property type="component" value="Chromosome"/>
</dbReference>
<dbReference type="RefSeq" id="WP_270076379.1">
    <property type="nucleotide sequence ID" value="NZ_CP115174.1"/>
</dbReference>
<evidence type="ECO:0000313" key="3">
    <source>
        <dbReference type="EMBL" id="WBO21731.1"/>
    </source>
</evidence>
<feature type="domain" description="Metallo-beta-lactamase" evidence="2">
    <location>
        <begin position="30"/>
        <end position="90"/>
    </location>
</feature>
<feature type="compositionally biased region" description="Gly residues" evidence="1">
    <location>
        <begin position="140"/>
        <end position="156"/>
    </location>
</feature>
<name>A0ABY7NJM5_9SPHN</name>
<dbReference type="PANTHER" id="PTHR30619:SF1">
    <property type="entry name" value="RECOMBINATION PROTEIN 2"/>
    <property type="match status" value="1"/>
</dbReference>
<proteinExistence type="predicted"/>
<protein>
    <submittedName>
        <fullName evidence="3">MBL fold metallo-hydrolase</fullName>
    </submittedName>
</protein>
<dbReference type="Pfam" id="PF00753">
    <property type="entry name" value="Lactamase_B"/>
    <property type="match status" value="1"/>
</dbReference>
<keyword evidence="4" id="KW-1185">Reference proteome</keyword>
<dbReference type="InterPro" id="IPR036866">
    <property type="entry name" value="RibonucZ/Hydroxyglut_hydro"/>
</dbReference>
<evidence type="ECO:0000259" key="2">
    <source>
        <dbReference type="Pfam" id="PF00753"/>
    </source>
</evidence>
<evidence type="ECO:0000313" key="4">
    <source>
        <dbReference type="Proteomes" id="UP001210865"/>
    </source>
</evidence>
<dbReference type="InterPro" id="IPR001279">
    <property type="entry name" value="Metallo-B-lactamas"/>
</dbReference>
<evidence type="ECO:0000256" key="1">
    <source>
        <dbReference type="SAM" id="MobiDB-lite"/>
    </source>
</evidence>
<dbReference type="EMBL" id="CP115174">
    <property type="protein sequence ID" value="WBO21731.1"/>
    <property type="molecule type" value="Genomic_DNA"/>
</dbReference>
<dbReference type="InterPro" id="IPR052159">
    <property type="entry name" value="Competence_DNA_uptake"/>
</dbReference>
<dbReference type="PANTHER" id="PTHR30619">
    <property type="entry name" value="DNA INTERNALIZATION/COMPETENCE PROTEIN COMEC/REC2"/>
    <property type="match status" value="1"/>
</dbReference>
<sequence length="408" mass="44499">MEVVMVQHPVGQGGMTSGELRYNGQTLRWVYDCGSNQTGELTREVVRVAAGGEIDLLFLSHLDSDHVRGVDQLLLATKVRQVVLPYLDETAVLVAIARDAARGTLTGTFLEATTDPAAWFGSRGVETVTFVNGADDDGEGGGGPILPGEPRGGGEGRVFAKWSRDPVPLDARTTADQDQTAQSENARANLGQVQPGAALMMAMPGGSLNWVLIPYVHVPSAKRLRAFDQALEAEFGKPLDKKAIAQSGKDRTVRDKLRDCYDALWGDHNLISMTLYAGPWTPENFHVSIGRVTPNHSWFEGAEPGGWILTGDAHLDQLRRRQRFLHFYRDQLPLTNIYMVPHHGSIHNHSDEVLEAMPNLRLGFAAAGANIYDHPHDAVRDAVSAQPTAGFLQVSESLATRLVMDLVD</sequence>
<organism evidence="3 4">
    <name type="scientific">Sphingomonas abietis</name>
    <dbReference type="NCBI Taxonomy" id="3012344"/>
    <lineage>
        <taxon>Bacteria</taxon>
        <taxon>Pseudomonadati</taxon>
        <taxon>Pseudomonadota</taxon>
        <taxon>Alphaproteobacteria</taxon>
        <taxon>Sphingomonadales</taxon>
        <taxon>Sphingomonadaceae</taxon>
        <taxon>Sphingomonas</taxon>
    </lineage>
</organism>
<gene>
    <name evidence="3" type="ORF">PBT88_16390</name>
</gene>
<accession>A0ABY7NJM5</accession>
<feature type="region of interest" description="Disordered" evidence="1">
    <location>
        <begin position="170"/>
        <end position="189"/>
    </location>
</feature>
<dbReference type="Gene3D" id="3.60.15.10">
    <property type="entry name" value="Ribonuclease Z/Hydroxyacylglutathione hydrolase-like"/>
    <property type="match status" value="2"/>
</dbReference>